<evidence type="ECO:0000313" key="1">
    <source>
        <dbReference type="EMBL" id="KAK1135919.1"/>
    </source>
</evidence>
<reference evidence="1" key="1">
    <citation type="submission" date="2021-10" db="EMBL/GenBank/DDBJ databases">
        <title>Melipona bicolor Genome sequencing and assembly.</title>
        <authorList>
            <person name="Araujo N.S."/>
            <person name="Arias M.C."/>
        </authorList>
    </citation>
    <scope>NUCLEOTIDE SEQUENCE</scope>
    <source>
        <strain evidence="1">USP_2M_L1-L4_2017</strain>
        <tissue evidence="1">Whole body</tissue>
    </source>
</reference>
<organism evidence="1 2">
    <name type="scientific">Melipona bicolor</name>
    <dbReference type="NCBI Taxonomy" id="60889"/>
    <lineage>
        <taxon>Eukaryota</taxon>
        <taxon>Metazoa</taxon>
        <taxon>Ecdysozoa</taxon>
        <taxon>Arthropoda</taxon>
        <taxon>Hexapoda</taxon>
        <taxon>Insecta</taxon>
        <taxon>Pterygota</taxon>
        <taxon>Neoptera</taxon>
        <taxon>Endopterygota</taxon>
        <taxon>Hymenoptera</taxon>
        <taxon>Apocrita</taxon>
        <taxon>Aculeata</taxon>
        <taxon>Apoidea</taxon>
        <taxon>Anthophila</taxon>
        <taxon>Apidae</taxon>
        <taxon>Melipona</taxon>
    </lineage>
</organism>
<keyword evidence="2" id="KW-1185">Reference proteome</keyword>
<name>A0AA40KWQ4_9HYME</name>
<sequence>MRSEARGSSACKPLQEIKSIVAWHGTRCGETVNRTIAHRGRLTRRAIIFHFGVGDCGTSRFFDKTSSPYVSTILQLPTDFTTSLHVPFIKLPRENTADVSGLVLIVVSRTRRHLSGLPCLPKLESTYEIVTESGQSAQGEGEGEIVNSRPAGRAKWFQFTPTAELCERIRIVNILSSRG</sequence>
<gene>
    <name evidence="1" type="ORF">K0M31_000491</name>
</gene>
<comment type="caution">
    <text evidence="1">The sequence shown here is derived from an EMBL/GenBank/DDBJ whole genome shotgun (WGS) entry which is preliminary data.</text>
</comment>
<dbReference type="EMBL" id="JAHYIQ010000001">
    <property type="protein sequence ID" value="KAK1135919.1"/>
    <property type="molecule type" value="Genomic_DNA"/>
</dbReference>
<proteinExistence type="predicted"/>
<dbReference type="Proteomes" id="UP001177670">
    <property type="component" value="Unassembled WGS sequence"/>
</dbReference>
<dbReference type="AlphaFoldDB" id="A0AA40KWQ4"/>
<accession>A0AA40KWQ4</accession>
<protein>
    <submittedName>
        <fullName evidence="1">Uncharacterized protein</fullName>
    </submittedName>
</protein>
<evidence type="ECO:0000313" key="2">
    <source>
        <dbReference type="Proteomes" id="UP001177670"/>
    </source>
</evidence>